<dbReference type="Gene3D" id="2.60.120.10">
    <property type="entry name" value="Jelly Rolls"/>
    <property type="match status" value="2"/>
</dbReference>
<dbReference type="EMBL" id="AP021861">
    <property type="protein sequence ID" value="BBO36274.1"/>
    <property type="molecule type" value="Genomic_DNA"/>
</dbReference>
<evidence type="ECO:0000259" key="4">
    <source>
        <dbReference type="Pfam" id="PF02678"/>
    </source>
</evidence>
<dbReference type="GO" id="GO:0046872">
    <property type="term" value="F:metal ion binding"/>
    <property type="evidence" value="ECO:0007669"/>
    <property type="project" value="UniProtKB-KW"/>
</dbReference>
<proteinExistence type="inferred from homology"/>
<sequence>MIRVRKSNERGGGDHGWLKTKHTFSFGQYYDPQQMGFRSLRVMNEDFIAPGRGFGTHPHDNMEIITYVLDGELAHRDSMGNGSTLTPGRFQRMSAGTGVTHSEYNASQERQVHLYQIWIMPNVKNVKPSYEELDVPREEKLNRLRLVASPDGRDESLTIHQDAAIYLGDLEAGKETSLPLGSGRHAWVQVLRGGATVNGEPLTAGDAAAVSEEAAVAIRADKAAEVMVFDLG</sequence>
<evidence type="ECO:0000313" key="7">
    <source>
        <dbReference type="Proteomes" id="UP000326837"/>
    </source>
</evidence>
<feature type="domain" description="Quercetin 2,3-dioxygenase C-terminal cupin" evidence="5">
    <location>
        <begin position="146"/>
        <end position="231"/>
    </location>
</feature>
<name>A0A5K7XH96_9BACT</name>
<dbReference type="CDD" id="cd02910">
    <property type="entry name" value="cupin_Yhhw_N"/>
    <property type="match status" value="1"/>
</dbReference>
<protein>
    <submittedName>
        <fullName evidence="6">Pirin</fullName>
    </submittedName>
</protein>
<dbReference type="AlphaFoldDB" id="A0A5K7XH96"/>
<dbReference type="PANTHER" id="PTHR43212:SF3">
    <property type="entry name" value="QUERCETIN 2,3-DIOXYGENASE"/>
    <property type="match status" value="1"/>
</dbReference>
<dbReference type="Pfam" id="PF17954">
    <property type="entry name" value="Pirin_C_2"/>
    <property type="match status" value="1"/>
</dbReference>
<dbReference type="RefSeq" id="WP_152101469.1">
    <property type="nucleotide sequence ID" value="NZ_AP021861.1"/>
</dbReference>
<dbReference type="InterPro" id="IPR012093">
    <property type="entry name" value="Pirin"/>
</dbReference>
<feature type="binding site" evidence="2">
    <location>
        <position position="59"/>
    </location>
    <ligand>
        <name>Fe cation</name>
        <dbReference type="ChEBI" id="CHEBI:24875"/>
    </ligand>
</feature>
<organism evidence="6 7">
    <name type="scientific">Lacipirellula parvula</name>
    <dbReference type="NCBI Taxonomy" id="2650471"/>
    <lineage>
        <taxon>Bacteria</taxon>
        <taxon>Pseudomonadati</taxon>
        <taxon>Planctomycetota</taxon>
        <taxon>Planctomycetia</taxon>
        <taxon>Pirellulales</taxon>
        <taxon>Lacipirellulaceae</taxon>
        <taxon>Lacipirellula</taxon>
    </lineage>
</organism>
<feature type="binding site" evidence="2">
    <location>
        <position position="103"/>
    </location>
    <ligand>
        <name>Fe cation</name>
        <dbReference type="ChEBI" id="CHEBI:24875"/>
    </ligand>
</feature>
<evidence type="ECO:0000256" key="3">
    <source>
        <dbReference type="RuleBase" id="RU003457"/>
    </source>
</evidence>
<dbReference type="InterPro" id="IPR014710">
    <property type="entry name" value="RmlC-like_jellyroll"/>
</dbReference>
<comment type="similarity">
    <text evidence="1 3">Belongs to the pirin family.</text>
</comment>
<accession>A0A5K7XH96</accession>
<dbReference type="PIRSF" id="PIRSF006232">
    <property type="entry name" value="Pirin"/>
    <property type="match status" value="1"/>
</dbReference>
<dbReference type="InterPro" id="IPR011051">
    <property type="entry name" value="RmlC_Cupin_sf"/>
</dbReference>
<feature type="binding site" evidence="2">
    <location>
        <position position="57"/>
    </location>
    <ligand>
        <name>Fe cation</name>
        <dbReference type="ChEBI" id="CHEBI:24875"/>
    </ligand>
</feature>
<dbReference type="KEGG" id="lpav:PLANPX_5886"/>
<gene>
    <name evidence="6" type="ORF">PLANPX_5886</name>
</gene>
<evidence type="ECO:0000256" key="2">
    <source>
        <dbReference type="PIRSR" id="PIRSR006232-1"/>
    </source>
</evidence>
<dbReference type="PANTHER" id="PTHR43212">
    <property type="entry name" value="QUERCETIN 2,3-DIOXYGENASE"/>
    <property type="match status" value="1"/>
</dbReference>
<evidence type="ECO:0000256" key="1">
    <source>
        <dbReference type="ARBA" id="ARBA00008416"/>
    </source>
</evidence>
<keyword evidence="2" id="KW-0479">Metal-binding</keyword>
<keyword evidence="7" id="KW-1185">Reference proteome</keyword>
<feature type="domain" description="Pirin N-terminal" evidence="4">
    <location>
        <begin position="7"/>
        <end position="119"/>
    </location>
</feature>
<dbReference type="InterPro" id="IPR003829">
    <property type="entry name" value="Pirin_N_dom"/>
</dbReference>
<keyword evidence="2" id="KW-0408">Iron</keyword>
<evidence type="ECO:0000259" key="5">
    <source>
        <dbReference type="Pfam" id="PF17954"/>
    </source>
</evidence>
<reference evidence="7" key="1">
    <citation type="submission" date="2019-10" db="EMBL/GenBank/DDBJ databases">
        <title>Lacipirellula parvula gen. nov., sp. nov., representing a lineage of planctomycetes widespread in freshwater anoxic habitats, and description of the family Lacipirellulaceae.</title>
        <authorList>
            <person name="Dedysh S.N."/>
            <person name="Kulichevskaya I.S."/>
            <person name="Beletsky A.V."/>
            <person name="Rakitin A.L."/>
            <person name="Mardanov A.V."/>
            <person name="Ivanova A.A."/>
            <person name="Saltykova V.X."/>
            <person name="Rijpstra W.I.C."/>
            <person name="Sinninghe Damste J.S."/>
            <person name="Ravin N.V."/>
        </authorList>
    </citation>
    <scope>NUCLEOTIDE SEQUENCE [LARGE SCALE GENOMIC DNA]</scope>
    <source>
        <strain evidence="7">PX69</strain>
    </source>
</reference>
<dbReference type="Proteomes" id="UP000326837">
    <property type="component" value="Chromosome"/>
</dbReference>
<evidence type="ECO:0000313" key="6">
    <source>
        <dbReference type="EMBL" id="BBO36274.1"/>
    </source>
</evidence>
<dbReference type="InterPro" id="IPR041602">
    <property type="entry name" value="Quercetinase_C"/>
</dbReference>
<dbReference type="Pfam" id="PF02678">
    <property type="entry name" value="Pirin"/>
    <property type="match status" value="1"/>
</dbReference>
<comment type="cofactor">
    <cofactor evidence="2">
        <name>Fe cation</name>
        <dbReference type="ChEBI" id="CHEBI:24875"/>
    </cofactor>
    <text evidence="2">Binds 1 Fe cation per subunit.</text>
</comment>
<dbReference type="SUPFAM" id="SSF51182">
    <property type="entry name" value="RmlC-like cupins"/>
    <property type="match status" value="1"/>
</dbReference>
<feature type="binding site" evidence="2">
    <location>
        <position position="101"/>
    </location>
    <ligand>
        <name>Fe cation</name>
        <dbReference type="ChEBI" id="CHEBI:24875"/>
    </ligand>
</feature>